<evidence type="ECO:0000313" key="2">
    <source>
        <dbReference type="EMBL" id="KAG5680573.1"/>
    </source>
</evidence>
<keyword evidence="3" id="KW-1185">Reference proteome</keyword>
<evidence type="ECO:0000256" key="1">
    <source>
        <dbReference type="SAM" id="Phobius"/>
    </source>
</evidence>
<gene>
    <name evidence="2" type="ORF">PVAND_010070</name>
</gene>
<name>A0A9J6CF54_POLVA</name>
<keyword evidence="1" id="KW-0472">Membrane</keyword>
<protein>
    <submittedName>
        <fullName evidence="2">Uncharacterized protein</fullName>
    </submittedName>
</protein>
<keyword evidence="1" id="KW-1133">Transmembrane helix</keyword>
<dbReference type="Proteomes" id="UP001107558">
    <property type="component" value="Chromosome 1"/>
</dbReference>
<dbReference type="EMBL" id="JADBJN010000001">
    <property type="protein sequence ID" value="KAG5680573.1"/>
    <property type="molecule type" value="Genomic_DNA"/>
</dbReference>
<dbReference type="InterPro" id="IPR032145">
    <property type="entry name" value="DUF4818"/>
</dbReference>
<dbReference type="Pfam" id="PF16089">
    <property type="entry name" value="DUF4818"/>
    <property type="match status" value="1"/>
</dbReference>
<dbReference type="AlphaFoldDB" id="A0A9J6CF54"/>
<feature type="transmembrane region" description="Helical" evidence="1">
    <location>
        <begin position="134"/>
        <end position="154"/>
    </location>
</feature>
<comment type="caution">
    <text evidence="2">The sequence shown here is derived from an EMBL/GenBank/DDBJ whole genome shotgun (WGS) entry which is preliminary data.</text>
</comment>
<proteinExistence type="predicted"/>
<organism evidence="2 3">
    <name type="scientific">Polypedilum vanderplanki</name>
    <name type="common">Sleeping chironomid midge</name>
    <dbReference type="NCBI Taxonomy" id="319348"/>
    <lineage>
        <taxon>Eukaryota</taxon>
        <taxon>Metazoa</taxon>
        <taxon>Ecdysozoa</taxon>
        <taxon>Arthropoda</taxon>
        <taxon>Hexapoda</taxon>
        <taxon>Insecta</taxon>
        <taxon>Pterygota</taxon>
        <taxon>Neoptera</taxon>
        <taxon>Endopterygota</taxon>
        <taxon>Diptera</taxon>
        <taxon>Nematocera</taxon>
        <taxon>Chironomoidea</taxon>
        <taxon>Chironomidae</taxon>
        <taxon>Chironominae</taxon>
        <taxon>Polypedilum</taxon>
        <taxon>Polypedilum</taxon>
    </lineage>
</organism>
<reference evidence="2" key="1">
    <citation type="submission" date="2021-03" db="EMBL/GenBank/DDBJ databases">
        <title>Chromosome level genome of the anhydrobiotic midge Polypedilum vanderplanki.</title>
        <authorList>
            <person name="Yoshida Y."/>
            <person name="Kikawada T."/>
            <person name="Gusev O."/>
        </authorList>
    </citation>
    <scope>NUCLEOTIDE SEQUENCE</scope>
    <source>
        <strain evidence="2">NIAS01</strain>
        <tissue evidence="2">Whole body or cell culture</tissue>
    </source>
</reference>
<evidence type="ECO:0000313" key="3">
    <source>
        <dbReference type="Proteomes" id="UP001107558"/>
    </source>
</evidence>
<keyword evidence="1" id="KW-0812">Transmembrane</keyword>
<accession>A0A9J6CF54</accession>
<sequence>MFNIFLAFNQSRVDNLPSASDFKDSKMTNSVSIFISALLNILFSQQLINSVNGFSSFLILIATCLHLKDVNFLSDNYRTSKFFSAIVELVASSTVIEVMILMWRRFEILIEFFFKFVFMENDLNIYKEAGGDSLVGFIIIFIAISFLVYSLTIFQSSQNFTTELLLLLQKFKVYFANRDVMKNEDLCAECSCEEPKFKSIITTKNNSKKPAAH</sequence>
<feature type="transmembrane region" description="Helical" evidence="1">
    <location>
        <begin position="82"/>
        <end position="103"/>
    </location>
</feature>